<keyword evidence="1" id="KW-0645">Protease</keyword>
<keyword evidence="1" id="KW-0031">Aminopeptidase</keyword>
<dbReference type="KEGG" id="mhz:Metho_1776"/>
<dbReference type="GO" id="GO:0004177">
    <property type="term" value="F:aminopeptidase activity"/>
    <property type="evidence" value="ECO:0007669"/>
    <property type="project" value="UniProtKB-KW"/>
</dbReference>
<protein>
    <submittedName>
        <fullName evidence="1">Aminopeptidase N</fullName>
    </submittedName>
</protein>
<accession>L0KWZ8</accession>
<dbReference type="AlphaFoldDB" id="L0KWZ8"/>
<keyword evidence="2" id="KW-1185">Reference proteome</keyword>
<evidence type="ECO:0000313" key="2">
    <source>
        <dbReference type="Proteomes" id="UP000010866"/>
    </source>
</evidence>
<dbReference type="Gene3D" id="1.10.390.10">
    <property type="entry name" value="Neutral Protease Domain 2"/>
    <property type="match status" value="1"/>
</dbReference>
<sequence>MYKHEKRLLRSIFLILTVLSITNISPVPGGWNQTITDMDVTYEVSPDGKNIHVLRQVTFENRDEDTRFWRGYYSSFNYYFPQNASNICAYEKESSDNLTWSLSSYGYYTFCLNKKVWYGDSYAFYVAYDLPRNSNTVVFNIVEYGNRTKVVLRIPQYYETDIERKDYHMLEQKEFTEFVFQKGTTWKNPCQVTCVNHTDMYEIKGVAHLSEKEVGITVRFWEGEDAWGAHVLDATVKNLLLLENVTGFSYPPQYNVTIIQASVEDTQGYGGFNKGSKGIYLLHTSSDAILIHELAHYWTQECSFSHIWMDEGHADLYTYLVLTKTNPDVAVKRKDRTLETYQKLERKYDISLSAWETADSFDSTNKDAILFGYSKAFTVIYLMYEELGSDTMQTGWQCLSELDHEVDEQCFIQVMQEASDKDLSYIEEFL</sequence>
<dbReference type="SUPFAM" id="SSF55486">
    <property type="entry name" value="Metalloproteases ('zincins'), catalytic domain"/>
    <property type="match status" value="1"/>
</dbReference>
<name>L0KWZ8_METHD</name>
<evidence type="ECO:0000313" key="1">
    <source>
        <dbReference type="EMBL" id="AGB49962.1"/>
    </source>
</evidence>
<gene>
    <name evidence="1" type="ordered locus">Metho_1776</name>
</gene>
<dbReference type="STRING" id="867904.Metho_1776"/>
<dbReference type="InterPro" id="IPR027268">
    <property type="entry name" value="Peptidase_M4/M1_CTD_sf"/>
</dbReference>
<organism evidence="1 2">
    <name type="scientific">Methanomethylovorans hollandica (strain DSM 15978 / NBRC 107637 / DMS1)</name>
    <dbReference type="NCBI Taxonomy" id="867904"/>
    <lineage>
        <taxon>Archaea</taxon>
        <taxon>Methanobacteriati</taxon>
        <taxon>Methanobacteriota</taxon>
        <taxon>Stenosarchaea group</taxon>
        <taxon>Methanomicrobia</taxon>
        <taxon>Methanosarcinales</taxon>
        <taxon>Methanosarcinaceae</taxon>
        <taxon>Methanomethylovorans</taxon>
    </lineage>
</organism>
<dbReference type="EMBL" id="CP003362">
    <property type="protein sequence ID" value="AGB49962.1"/>
    <property type="molecule type" value="Genomic_DNA"/>
</dbReference>
<dbReference type="HOGENOM" id="CLU_671965_0_0_2"/>
<reference evidence="2" key="1">
    <citation type="submission" date="2012-02" db="EMBL/GenBank/DDBJ databases">
        <title>Complete sequence of chromosome of Methanomethylovorans hollandica DSM 15978.</title>
        <authorList>
            <person name="Lucas S."/>
            <person name="Copeland A."/>
            <person name="Lapidus A."/>
            <person name="Glavina del Rio T."/>
            <person name="Dalin E."/>
            <person name="Tice H."/>
            <person name="Bruce D."/>
            <person name="Goodwin L."/>
            <person name="Pitluck S."/>
            <person name="Peters L."/>
            <person name="Mikhailova N."/>
            <person name="Held B."/>
            <person name="Kyrpides N."/>
            <person name="Mavromatis K."/>
            <person name="Ivanova N."/>
            <person name="Brettin T."/>
            <person name="Detter J.C."/>
            <person name="Han C."/>
            <person name="Larimer F."/>
            <person name="Land M."/>
            <person name="Hauser L."/>
            <person name="Markowitz V."/>
            <person name="Cheng J.-F."/>
            <person name="Hugenholtz P."/>
            <person name="Woyke T."/>
            <person name="Wu D."/>
            <person name="Spring S."/>
            <person name="Schroeder M."/>
            <person name="Brambilla E."/>
            <person name="Klenk H.-P."/>
            <person name="Eisen J.A."/>
        </authorList>
    </citation>
    <scope>NUCLEOTIDE SEQUENCE [LARGE SCALE GENOMIC DNA]</scope>
    <source>
        <strain evidence="2">DSM 15978 / NBRC 107637 / DMS1</strain>
    </source>
</reference>
<dbReference type="Proteomes" id="UP000010866">
    <property type="component" value="Chromosome"/>
</dbReference>
<proteinExistence type="predicted"/>
<keyword evidence="1" id="KW-0378">Hydrolase</keyword>